<protein>
    <submittedName>
        <fullName evidence="1">Uncharacterized protein</fullName>
    </submittedName>
</protein>
<dbReference type="AlphaFoldDB" id="A0A5N6DYV9"/>
<gene>
    <name evidence="1" type="ORF">BDV34DRAFT_177317</name>
</gene>
<dbReference type="VEuPathDB" id="FungiDB:BDV34DRAFT_177317"/>
<proteinExistence type="predicted"/>
<evidence type="ECO:0000313" key="2">
    <source>
        <dbReference type="Proteomes" id="UP000326532"/>
    </source>
</evidence>
<reference evidence="1 2" key="1">
    <citation type="submission" date="2019-04" db="EMBL/GenBank/DDBJ databases">
        <title>Fungal friends and foes A comparative genomics study of 23 Aspergillus species from section Flavi.</title>
        <authorList>
            <consortium name="DOE Joint Genome Institute"/>
            <person name="Kjaerbolling I."/>
            <person name="Vesth T.C."/>
            <person name="Frisvad J.C."/>
            <person name="Nybo J.L."/>
            <person name="Theobald S."/>
            <person name="Kildgaard S."/>
            <person name="Petersen T.I."/>
            <person name="Kuo A."/>
            <person name="Sato A."/>
            <person name="Lyhne E.K."/>
            <person name="Kogle M.E."/>
            <person name="Wiebenga A."/>
            <person name="Kun R.S."/>
            <person name="Lubbers R.J."/>
            <person name="Makela M.R."/>
            <person name="Barry K."/>
            <person name="Chovatia M."/>
            <person name="Clum A."/>
            <person name="Daum C."/>
            <person name="Haridas S."/>
            <person name="He G."/>
            <person name="LaButti K."/>
            <person name="Lipzen A."/>
            <person name="Mondo S."/>
            <person name="Pangilinan J."/>
            <person name="Riley R."/>
            <person name="Salamov A."/>
            <person name="Simmons B.A."/>
            <person name="Magnuson J.K."/>
            <person name="Henrissat B."/>
            <person name="Mortensen U.H."/>
            <person name="Larsen T.O."/>
            <person name="De vries R.P."/>
            <person name="Grigoriev I.V."/>
            <person name="Machida M."/>
            <person name="Baker S.E."/>
            <person name="Andersen M.R."/>
        </authorList>
    </citation>
    <scope>NUCLEOTIDE SEQUENCE [LARGE SCALE GENOMIC DNA]</scope>
    <source>
        <strain evidence="1 2">CBS 117618</strain>
    </source>
</reference>
<name>A0A5N6DYV9_ASPPA</name>
<accession>A0A5N6DYV9</accession>
<keyword evidence="2" id="KW-1185">Reference proteome</keyword>
<evidence type="ECO:0000313" key="1">
    <source>
        <dbReference type="EMBL" id="KAB8210117.1"/>
    </source>
</evidence>
<dbReference type="Proteomes" id="UP000326532">
    <property type="component" value="Unassembled WGS sequence"/>
</dbReference>
<organism evidence="1 2">
    <name type="scientific">Aspergillus parasiticus</name>
    <dbReference type="NCBI Taxonomy" id="5067"/>
    <lineage>
        <taxon>Eukaryota</taxon>
        <taxon>Fungi</taxon>
        <taxon>Dikarya</taxon>
        <taxon>Ascomycota</taxon>
        <taxon>Pezizomycotina</taxon>
        <taxon>Eurotiomycetes</taxon>
        <taxon>Eurotiomycetidae</taxon>
        <taxon>Eurotiales</taxon>
        <taxon>Aspergillaceae</taxon>
        <taxon>Aspergillus</taxon>
        <taxon>Aspergillus subgen. Circumdati</taxon>
    </lineage>
</organism>
<dbReference type="EMBL" id="ML734944">
    <property type="protein sequence ID" value="KAB8210117.1"/>
    <property type="molecule type" value="Genomic_DNA"/>
</dbReference>
<sequence length="79" mass="8809">MTTYPKEFKLTSIVVATTSDSILSIAFRVKEGLSLKKTAPLGTLRLTVQEKRRGVWPKTPYCSVDIFSNLNTTSVLFRG</sequence>